<keyword evidence="3" id="KW-0808">Transferase</keyword>
<comment type="similarity">
    <text evidence="1">Belongs to the potexviruses/carlaviruses RNA replication protein family.</text>
</comment>
<dbReference type="PROSITE" id="PS51743">
    <property type="entry name" value="ALPHAVIRUS_MT"/>
    <property type="match status" value="1"/>
</dbReference>
<feature type="domain" description="Fe2OG dioxygenase" evidence="13">
    <location>
        <begin position="774"/>
        <end position="875"/>
    </location>
</feature>
<dbReference type="CDD" id="cd23245">
    <property type="entry name" value="Betaflexiviridae_RdRp"/>
    <property type="match status" value="1"/>
</dbReference>
<evidence type="ECO:0000256" key="3">
    <source>
        <dbReference type="ARBA" id="ARBA00022679"/>
    </source>
</evidence>
<dbReference type="InterPro" id="IPR002588">
    <property type="entry name" value="Alphavirus-like_MT_dom"/>
</dbReference>
<dbReference type="SUPFAM" id="SSF51197">
    <property type="entry name" value="Clavaminate synthase-like"/>
    <property type="match status" value="1"/>
</dbReference>
<name>V5LXE5_9VIRU</name>
<evidence type="ECO:0000256" key="4">
    <source>
        <dbReference type="ARBA" id="ARBA00022695"/>
    </source>
</evidence>
<dbReference type="GO" id="GO:0003968">
    <property type="term" value="F:RNA-directed RNA polymerase activity"/>
    <property type="evidence" value="ECO:0007669"/>
    <property type="project" value="UniProtKB-KW"/>
</dbReference>
<dbReference type="GO" id="GO:0051747">
    <property type="term" value="F:cytosine C-5 DNA demethylase activity"/>
    <property type="evidence" value="ECO:0007669"/>
    <property type="project" value="TreeGrafter"/>
</dbReference>
<feature type="domain" description="Alphavirus-like MT" evidence="16">
    <location>
        <begin position="63"/>
        <end position="260"/>
    </location>
</feature>
<dbReference type="GO" id="GO:0003723">
    <property type="term" value="F:RNA binding"/>
    <property type="evidence" value="ECO:0007669"/>
    <property type="project" value="InterPro"/>
</dbReference>
<organism evidence="17">
    <name type="scientific">Cherry rusty mottle associated virus</name>
    <dbReference type="NCBI Taxonomy" id="1312929"/>
    <lineage>
        <taxon>Viruses</taxon>
        <taxon>Riboviria</taxon>
        <taxon>Orthornavirae</taxon>
        <taxon>Kitrinoviricota</taxon>
        <taxon>Alsuviricetes</taxon>
        <taxon>Tymovirales</taxon>
        <taxon>Betaflexiviridae</taxon>
        <taxon>Quinvirinae</taxon>
        <taxon>Robigovirus</taxon>
        <taxon>Robigovirus robigomaculae</taxon>
    </lineage>
</organism>
<feature type="domain" description="OTU" evidence="12">
    <location>
        <begin position="922"/>
        <end position="1042"/>
    </location>
</feature>
<dbReference type="Gene3D" id="3.40.50.300">
    <property type="entry name" value="P-loop containing nucleotide triphosphate hydrolases"/>
    <property type="match status" value="1"/>
</dbReference>
<dbReference type="PROSITE" id="PS51492">
    <property type="entry name" value="PEPTIDASE_C23"/>
    <property type="match status" value="1"/>
</dbReference>
<dbReference type="Gene3D" id="2.60.120.590">
    <property type="entry name" value="Alpha-ketoglutarate-dependent dioxygenase AlkB-like"/>
    <property type="match status" value="1"/>
</dbReference>
<evidence type="ECO:0000256" key="2">
    <source>
        <dbReference type="ARBA" id="ARBA00022484"/>
    </source>
</evidence>
<feature type="domain" description="Peptidase C23" evidence="14">
    <location>
        <begin position="1041"/>
        <end position="1131"/>
    </location>
</feature>
<protein>
    <submittedName>
        <fullName evidence="17">Replicase</fullName>
    </submittedName>
</protein>
<evidence type="ECO:0000256" key="7">
    <source>
        <dbReference type="ARBA" id="ARBA00022806"/>
    </source>
</evidence>
<dbReference type="PROSITE" id="PS50802">
    <property type="entry name" value="OTU"/>
    <property type="match status" value="1"/>
</dbReference>
<dbReference type="InterPro" id="IPR043502">
    <property type="entry name" value="DNA/RNA_pol_sf"/>
</dbReference>
<evidence type="ECO:0000256" key="1">
    <source>
        <dbReference type="ARBA" id="ARBA00008513"/>
    </source>
</evidence>
<evidence type="ECO:0000256" key="5">
    <source>
        <dbReference type="ARBA" id="ARBA00022741"/>
    </source>
</evidence>
<keyword evidence="5" id="KW-0547">Nucleotide-binding</keyword>
<dbReference type="InterPro" id="IPR001788">
    <property type="entry name" value="RNA-dep_RNA_pol_alsuvir"/>
</dbReference>
<evidence type="ECO:0000259" key="16">
    <source>
        <dbReference type="PROSITE" id="PS51743"/>
    </source>
</evidence>
<dbReference type="Pfam" id="PF05379">
    <property type="entry name" value="Peptidase_C23"/>
    <property type="match status" value="1"/>
</dbReference>
<keyword evidence="2" id="KW-0696">RNA-directed RNA polymerase</keyword>
<dbReference type="SUPFAM" id="SSF52540">
    <property type="entry name" value="P-loop containing nucleoside triphosphate hydrolases"/>
    <property type="match status" value="1"/>
</dbReference>
<dbReference type="GO" id="GO:0003724">
    <property type="term" value="F:RNA helicase activity"/>
    <property type="evidence" value="ECO:0007669"/>
    <property type="project" value="UniProtKB-EC"/>
</dbReference>
<dbReference type="InterPro" id="IPR003323">
    <property type="entry name" value="OTU_dom"/>
</dbReference>
<keyword evidence="7" id="KW-0347">Helicase</keyword>
<evidence type="ECO:0000259" key="12">
    <source>
        <dbReference type="PROSITE" id="PS50802"/>
    </source>
</evidence>
<evidence type="ECO:0000256" key="8">
    <source>
        <dbReference type="ARBA" id="ARBA00022840"/>
    </source>
</evidence>
<dbReference type="GO" id="GO:0006396">
    <property type="term" value="P:RNA processing"/>
    <property type="evidence" value="ECO:0007669"/>
    <property type="project" value="InterPro"/>
</dbReference>
<dbReference type="EMBL" id="KF030869">
    <property type="protein sequence ID" value="AHA59506.2"/>
    <property type="molecule type" value="Genomic_RNA"/>
</dbReference>
<evidence type="ECO:0000256" key="10">
    <source>
        <dbReference type="ARBA" id="ARBA00047984"/>
    </source>
</evidence>
<dbReference type="PROSITE" id="PS51471">
    <property type="entry name" value="FE2OG_OXY"/>
    <property type="match status" value="1"/>
</dbReference>
<dbReference type="PANTHER" id="PTHR31573">
    <property type="entry name" value="ALPHA-KETOGLUTARATE-DEPENDENT DIOXYGENASE ALKB HOMOLOG 2"/>
    <property type="match status" value="1"/>
</dbReference>
<evidence type="ECO:0000259" key="13">
    <source>
        <dbReference type="PROSITE" id="PS51471"/>
    </source>
</evidence>
<dbReference type="SUPFAM" id="SSF56672">
    <property type="entry name" value="DNA/RNA polymerases"/>
    <property type="match status" value="1"/>
</dbReference>
<dbReference type="GO" id="GO:0016556">
    <property type="term" value="P:mRNA modification"/>
    <property type="evidence" value="ECO:0007669"/>
    <property type="project" value="InterPro"/>
</dbReference>
<dbReference type="GO" id="GO:0006351">
    <property type="term" value="P:DNA-templated transcription"/>
    <property type="evidence" value="ECO:0007669"/>
    <property type="project" value="InterPro"/>
</dbReference>
<dbReference type="Pfam" id="PF00978">
    <property type="entry name" value="RdRP_2"/>
    <property type="match status" value="1"/>
</dbReference>
<dbReference type="InterPro" id="IPR032852">
    <property type="entry name" value="ALKBH2"/>
</dbReference>
<comment type="catalytic activity">
    <reaction evidence="10">
        <text>ATP + H2O = ADP + phosphate + H(+)</text>
        <dbReference type="Rhea" id="RHEA:13065"/>
        <dbReference type="ChEBI" id="CHEBI:15377"/>
        <dbReference type="ChEBI" id="CHEBI:15378"/>
        <dbReference type="ChEBI" id="CHEBI:30616"/>
        <dbReference type="ChEBI" id="CHEBI:43474"/>
        <dbReference type="ChEBI" id="CHEBI:456216"/>
        <dbReference type="EC" id="3.6.4.13"/>
    </reaction>
</comment>
<keyword evidence="4" id="KW-0548">Nucleotidyltransferase</keyword>
<dbReference type="PROSITE" id="PS51657">
    <property type="entry name" value="PSRV_HELICASE"/>
    <property type="match status" value="1"/>
</dbReference>
<proteinExistence type="inferred from homology"/>
<dbReference type="GO" id="GO:0006307">
    <property type="term" value="P:DNA alkylation repair"/>
    <property type="evidence" value="ECO:0007669"/>
    <property type="project" value="TreeGrafter"/>
</dbReference>
<evidence type="ECO:0000256" key="6">
    <source>
        <dbReference type="ARBA" id="ARBA00022801"/>
    </source>
</evidence>
<keyword evidence="8" id="KW-0067">ATP-binding</keyword>
<dbReference type="GO" id="GO:0005524">
    <property type="term" value="F:ATP binding"/>
    <property type="evidence" value="ECO:0007669"/>
    <property type="project" value="UniProtKB-KW"/>
</dbReference>
<keyword evidence="9" id="KW-0693">Viral RNA replication</keyword>
<sequence length="2029" mass="229784">MALHTITPAEGVLAQFSSEEASRIGASAISNFSKLESEYHSLFHFHLPAYAKNKLSSRGFYLSPFSYETHSHPVSKTIESHLINVKLPHYINEEFLIVGIKDNKLSVLRKEKKLRFLEALNRCVTSHDIQRYGPSFHFEKAKSNWKSNFSDVNLSAGVQSLLPRVLFDKGRLFDAQLFLYDELHYWSLKDIVDFLEISRAKTVIGSFVFPSEILAGARTSLNPWAYEFKIKGDKLIYAPDGVWSESYEQPLAAGQLLKYNKIMTRNGSYSVQVRDSIFSHCLVIINKDDLINEEFRVFSDFDAISIRRIGYLGGNADDVIPVRHEVVLSIFKYIRTLKKPDLQSGMAKHRQLVDNPTGLEIRFIEDFVHFILEHHEKFNLIEQKFSNFFSAACIEMLPKYMQRFFNSFKGYSLGKFIEEIEPFSFTLKCRVYSRFGFKTSFTDEEELINARNDPMCLLIGNSKGLGGFNCDYSDSIFNAHISVFANAHPTLMRTLVKSFINVWVGKTEDSYYKSLFALKKSLNQKGSKLFMLHDERYNSLVILANLTDSYLFKNLLRNEVSTRLRKSGCIRGLLRNDLPPSCPDSKREVRFLSCYNYLISDLKRISEECSPIAALTQTAGLDAQLIEMKRPFGVVKQKCLHKETAPKPLLKEIAEHRAKSDGDVTFESAIASESDSREKLLHSQLAEGGSIEVPSAVINSCSSDAFISSIIKVGPFKDTATMSFVEGLDFSTGFKHKGRTALFFSNGGFTYGFNNVLYKSNGWPAVFRELYGERFNSCLVQRYDDSATLGFHADDERCYDQDHEVMTINLFGSATISFSKGSFPPPSLSNPELYFEMKLDHGDWLLMPKSFQRSYKHSIKNTTVGRISLTFRKQARSMDGSAIASISPENGHNNGEGEHNFYFEEINKCSIVAAPETVKCSLSIFPVKADGDCFWHAVSSIFGLDAQELKQLVNERAIAEGCIDQQHMRDFLHEMEPKVYASNASLAATCYLMNLKLIIKLTGLDDDSWVVVEPLALSNEKASIGYLVLNQKCHHFDLAVPKEGCVVRAVSEFLKQNPTKILSVLSANCSKELLHELMSGLGIQEFHLEEIFSIFDICAEVSDGVSSRVLNRKGSRAAKFVVDKDHFSFCPGTKASTNLGAFKAPSGCAMIAIEKYEEFLKANANIVPFTPSLSLARKLADSFLSGQTGVINSKIVAGQYDWLSDTNRLCFDERKIGAIVGTFGSGKSHNVIELIRHNLGYKNLIISPRRSLKDQFISMLDLVSARSKGKRASTEVVTFEVALKKNGLLKKARIFIDEAQLLPPGYLDLICLIAGSDSSILVMGDPAQSSYDSAEDRMMFVGDKGCLDRLLEGKRYVYLSESKRFRNPMFVGRLPCTFDSNRLTLEKEEYAVFDSFKSFKADYLSPKISTFLVSSFTEKTVIKANMGRNVSIFTFGESTGMNFDYVCVLLTQDSMLVDERRWVVALSRAKINISFINLSGLSLSEFCSQMMGGVVHKFFTSTATFNDLRELLPGDPIFSKKFQRLGRDEVDREGRLSGDPWLKAKIFLGQREEKVESIAVDDEGLKDIKIKVHCPVGSLGSTLADIQAGVKVKEAREFRIDNLVTEQFSESHKGKGKVLTAAPDNFEAIYPRHKAGDTATFVMAARKRLKFSFPAKERQKFMAAIPYGESMLQVFLKRVKLQPNFDHKMFEEARSDFEEKKLQKSMATLENHSGRSDPDWGVEKALIFMKSQLCTKFDNRFRNAKAGQTLACFHHDVLCRLAPYIRYIEKKVFKSLPRNLYIHSARNFDDLRDWVISNNFTGVCTESDYEAFDSSQDANILAFEVSLMEYLRLPRDLIEDYKYLKFHTHSKLGQFAVMRFTGEAGTFLFNTLANMVFTFMRYEINGRESICFAGDDMCANKLLRKKSEFEHILERMTLKAKVQHTTEPTFCGWRLGNFGIVKRPQLVQERILIALEKGNFSECIDNYAIEVSYAYNLGERLISIMSEKELDAHYFCVRTFLQNKKLFNSNALDFFSENEGCSSPERNFG</sequence>
<dbReference type="CDD" id="cd22792">
    <property type="entry name" value="OTU_RDRP-like"/>
    <property type="match status" value="1"/>
</dbReference>
<feature type="domain" description="(+)RNA virus helicase C-terminal" evidence="15">
    <location>
        <begin position="1186"/>
        <end position="1509"/>
    </location>
</feature>
<reference evidence="17" key="3">
    <citation type="submission" date="2014-02" db="EMBL/GenBank/DDBJ databases">
        <authorList>
            <person name="Villamor D.E.V."/>
            <person name="Susaimuthu J."/>
            <person name="Eastwell K.C."/>
        </authorList>
    </citation>
    <scope>NUCLEOTIDE SEQUENCE</scope>
    <source>
        <strain evidence="17">8099-5</strain>
    </source>
</reference>
<evidence type="ECO:0000259" key="11">
    <source>
        <dbReference type="PROSITE" id="PS50507"/>
    </source>
</evidence>
<dbReference type="InterPro" id="IPR027351">
    <property type="entry name" value="(+)RNA_virus_helicase_core_dom"/>
</dbReference>
<evidence type="ECO:0000259" key="14">
    <source>
        <dbReference type="PROSITE" id="PS51492"/>
    </source>
</evidence>
<dbReference type="GO" id="GO:0016817">
    <property type="term" value="F:hydrolase activity, acting on acid anhydrides"/>
    <property type="evidence" value="ECO:0007669"/>
    <property type="project" value="InterPro"/>
</dbReference>
<accession>V5LXE5</accession>
<dbReference type="GO" id="GO:0008174">
    <property type="term" value="F:mRNA methyltransferase activity"/>
    <property type="evidence" value="ECO:0007669"/>
    <property type="project" value="UniProtKB-UniRule"/>
</dbReference>
<evidence type="ECO:0000256" key="9">
    <source>
        <dbReference type="ARBA" id="ARBA00022953"/>
    </source>
</evidence>
<dbReference type="InterPro" id="IPR027450">
    <property type="entry name" value="AlkB-like"/>
</dbReference>
<dbReference type="InterPro" id="IPR005123">
    <property type="entry name" value="Oxoglu/Fe-dep_dioxygenase_dom"/>
</dbReference>
<dbReference type="Pfam" id="PF01660">
    <property type="entry name" value="Vmethyltransf"/>
    <property type="match status" value="1"/>
</dbReference>
<dbReference type="InterPro" id="IPR027417">
    <property type="entry name" value="P-loop_NTPase"/>
</dbReference>
<dbReference type="GO" id="GO:0035516">
    <property type="term" value="F:broad specificity oxidative DNA demethylase activity"/>
    <property type="evidence" value="ECO:0007669"/>
    <property type="project" value="TreeGrafter"/>
</dbReference>
<dbReference type="Pfam" id="PF13532">
    <property type="entry name" value="2OG-FeII_Oxy_2"/>
    <property type="match status" value="1"/>
</dbReference>
<reference evidence="17" key="2">
    <citation type="submission" date="2013-05" db="EMBL/GenBank/DDBJ databases">
        <authorList>
            <person name="Villamor D.V."/>
            <person name="Eastwell K.C."/>
        </authorList>
    </citation>
    <scope>NUCLEOTIDE SEQUENCE</scope>
    <source>
        <strain evidence="17">8099-5</strain>
    </source>
</reference>
<reference evidence="17" key="1">
    <citation type="journal article" date="2013" name="Phytopathology">
        <title>Viruses associated with rusty mottle and twisted leaf diseases of sweet cherry are distinct species.</title>
        <authorList>
            <person name="Villamor D.E."/>
            <person name="Eastwell K.C."/>
        </authorList>
    </citation>
    <scope>NUCLEOTIDE SEQUENCE</scope>
    <source>
        <strain evidence="17">8099-5</strain>
    </source>
</reference>
<dbReference type="PROSITE" id="PS50507">
    <property type="entry name" value="RDRP_SSRNA_POS"/>
    <property type="match status" value="1"/>
</dbReference>
<dbReference type="InterPro" id="IPR008041">
    <property type="entry name" value="Peptidase_C23"/>
</dbReference>
<dbReference type="GO" id="GO:0039694">
    <property type="term" value="P:viral RNA genome replication"/>
    <property type="evidence" value="ECO:0007669"/>
    <property type="project" value="InterPro"/>
</dbReference>
<evidence type="ECO:0000259" key="15">
    <source>
        <dbReference type="PROSITE" id="PS51657"/>
    </source>
</evidence>
<keyword evidence="6" id="KW-0378">Hydrolase</keyword>
<dbReference type="InterPro" id="IPR007094">
    <property type="entry name" value="RNA-dir_pol_PSvirus"/>
</dbReference>
<evidence type="ECO:0000313" key="17">
    <source>
        <dbReference type="EMBL" id="AHA59506.2"/>
    </source>
</evidence>
<dbReference type="Pfam" id="PF01443">
    <property type="entry name" value="Viral_helicase1"/>
    <property type="match status" value="1"/>
</dbReference>
<feature type="domain" description="RdRp catalytic" evidence="11">
    <location>
        <begin position="1802"/>
        <end position="1909"/>
    </location>
</feature>
<dbReference type="GO" id="GO:0008198">
    <property type="term" value="F:ferrous iron binding"/>
    <property type="evidence" value="ECO:0007669"/>
    <property type="project" value="TreeGrafter"/>
</dbReference>
<dbReference type="InterPro" id="IPR037151">
    <property type="entry name" value="AlkB-like_sf"/>
</dbReference>
<dbReference type="PANTHER" id="PTHR31573:SF1">
    <property type="entry name" value="DNA OXIDATIVE DEMETHYLASE ALKBH2"/>
    <property type="match status" value="1"/>
</dbReference>